<sequence length="434" mass="48568">MEVIKNIVCPFCGTLCDDIECHVDHGHIVKTRNACRIGHSKFTHREGAVRYTEPLFRENKKDEFKVIDWDTAIEKTAEILVNAKKPLIYGFSATECHAHIEGMKLAEKIRGLVSNTAEVCHGPSVWALQDVGYPICTLGEVKNRADVVIYWGSNPMHAHPRHMSRYGVFARGFFRERGRKDRTVIVIDPRETDTAKLADIHLKVDPHKDYELVSALRASLKGFELKSDIIAGIPKETIEKAVEVLKNAQFGELFFAMGVTQTKGKHRNIDTAIQLIVDLNAFTKFTLIPMRGHYNVNGFNQVCTWISGFPLCVDYSKGFPEFNPGETGVTDSLMRNEADAMLNIASDPGAHFPQKAVKRMSEIPLICIDPHETPTSVLANIILPPTIAGIEDTGTAYRMDGVPLELKKVINPPNGTLPDREILKKIFKKVEELI</sequence>
<dbReference type="OrthoDB" id="23466at2157"/>
<evidence type="ECO:0000256" key="2">
    <source>
        <dbReference type="PIRNR" id="PIRNR005646"/>
    </source>
</evidence>
<protein>
    <recommendedName>
        <fullName evidence="2">formylmethanofuran dehydrogenase subunit B</fullName>
        <ecNumber evidence="2">1.2.7.12</ecNumber>
    </recommendedName>
</protein>
<dbReference type="GO" id="GO:0019386">
    <property type="term" value="P:methanogenesis, from carbon dioxide"/>
    <property type="evidence" value="ECO:0007669"/>
    <property type="project" value="UniProtKB-UniRule"/>
</dbReference>
<dbReference type="KEGG" id="mvn:Mevan_0067"/>
<dbReference type="AlphaFoldDB" id="A6UNA9"/>
<organism evidence="4 5">
    <name type="scientific">Methanococcus vannielii (strain ATCC 35089 / DSM 1224 / JCM 13029 / OCM 148 / SB)</name>
    <dbReference type="NCBI Taxonomy" id="406327"/>
    <lineage>
        <taxon>Archaea</taxon>
        <taxon>Methanobacteriati</taxon>
        <taxon>Methanobacteriota</taxon>
        <taxon>Methanomada group</taxon>
        <taxon>Methanococci</taxon>
        <taxon>Methanococcales</taxon>
        <taxon>Methanococcaceae</taxon>
        <taxon>Methanococcus</taxon>
    </lineage>
</organism>
<dbReference type="Proteomes" id="UP000001107">
    <property type="component" value="Chromosome"/>
</dbReference>
<dbReference type="InterPro" id="IPR016457">
    <property type="entry name" value="Formylmethanofuran_DH_bsu"/>
</dbReference>
<dbReference type="Gene3D" id="3.40.50.740">
    <property type="match status" value="1"/>
</dbReference>
<dbReference type="PIRSF" id="PIRSF005646">
    <property type="entry name" value="FwdB"/>
    <property type="match status" value="1"/>
</dbReference>
<dbReference type="EC" id="1.2.7.12" evidence="2"/>
<dbReference type="Pfam" id="PF00384">
    <property type="entry name" value="Molybdopterin"/>
    <property type="match status" value="1"/>
</dbReference>
<dbReference type="NCBIfam" id="TIGR03129">
    <property type="entry name" value="one_C_dehyd_B"/>
    <property type="match status" value="1"/>
</dbReference>
<dbReference type="GO" id="GO:0016020">
    <property type="term" value="C:membrane"/>
    <property type="evidence" value="ECO:0007669"/>
    <property type="project" value="TreeGrafter"/>
</dbReference>
<comment type="catalytic activity">
    <reaction evidence="2">
        <text>N-formylmethanofuran + 2 oxidized [2Fe-2S]-[ferredoxin] + H2O = methanofuran + 2 reduced [2Fe-2S]-[ferredoxin] + CO2 + H(+)</text>
        <dbReference type="Rhea" id="RHEA:19841"/>
        <dbReference type="Rhea" id="RHEA-COMP:10000"/>
        <dbReference type="Rhea" id="RHEA-COMP:10001"/>
        <dbReference type="ChEBI" id="CHEBI:15377"/>
        <dbReference type="ChEBI" id="CHEBI:15378"/>
        <dbReference type="ChEBI" id="CHEBI:16526"/>
        <dbReference type="ChEBI" id="CHEBI:33737"/>
        <dbReference type="ChEBI" id="CHEBI:33738"/>
        <dbReference type="ChEBI" id="CHEBI:57727"/>
        <dbReference type="ChEBI" id="CHEBI:58151"/>
    </reaction>
</comment>
<comment type="function">
    <text evidence="2">Catalyzes the reversible oxidation of CO(2) and methanofuran (MFR) to N-formylmethanofuran (CHO-MFR). This enzyme is oxygen-labile.</text>
</comment>
<evidence type="ECO:0000313" key="5">
    <source>
        <dbReference type="Proteomes" id="UP000001107"/>
    </source>
</evidence>
<proteinExistence type="inferred from homology"/>
<feature type="domain" description="Molybdopterin oxidoreductase" evidence="3">
    <location>
        <begin position="50"/>
        <end position="428"/>
    </location>
</feature>
<dbReference type="GO" id="GO:0018493">
    <property type="term" value="F:formylmethanofuran dehydrogenase activity"/>
    <property type="evidence" value="ECO:0007669"/>
    <property type="project" value="UniProtKB-UniRule"/>
</dbReference>
<reference evidence="4" key="1">
    <citation type="submission" date="2007-06" db="EMBL/GenBank/DDBJ databases">
        <title>Complete sequence of Methanococcus vannielii SB.</title>
        <authorList>
            <consortium name="US DOE Joint Genome Institute"/>
            <person name="Copeland A."/>
            <person name="Lucas S."/>
            <person name="Lapidus A."/>
            <person name="Barry K."/>
            <person name="Glavina del Rio T."/>
            <person name="Dalin E."/>
            <person name="Tice H."/>
            <person name="Pitluck S."/>
            <person name="Chain P."/>
            <person name="Malfatti S."/>
            <person name="Shin M."/>
            <person name="Vergez L."/>
            <person name="Schmutz J."/>
            <person name="Larimer F."/>
            <person name="Land M."/>
            <person name="Hauser L."/>
            <person name="Kyrpides N."/>
            <person name="Anderson I."/>
            <person name="Sieprawska-Lupa M."/>
            <person name="Whitman W.B."/>
            <person name="Richardson P."/>
        </authorList>
    </citation>
    <scope>NUCLEOTIDE SEQUENCE [LARGE SCALE GENOMIC DNA]</scope>
    <source>
        <strain evidence="4">SB</strain>
    </source>
</reference>
<comment type="pathway">
    <text evidence="2">One-carbon metabolism; methanogenesis from CO(2); 5,10-methenyl-5,6,7,8-tetrahydromethanopterin from CO(2): step 1/3.</text>
</comment>
<accession>A6UNA9</accession>
<gene>
    <name evidence="4" type="ordered locus">Mevan_0067</name>
</gene>
<name>A6UNA9_METVS</name>
<dbReference type="SUPFAM" id="SSF53706">
    <property type="entry name" value="Formate dehydrogenase/DMSO reductase, domains 1-3"/>
    <property type="match status" value="1"/>
</dbReference>
<comment type="similarity">
    <text evidence="2">Belongs to the FwdB family.</text>
</comment>
<keyword evidence="1 2" id="KW-0560">Oxidoreductase</keyword>
<dbReference type="HOGENOM" id="CLU_034348_0_0_2"/>
<evidence type="ECO:0000256" key="1">
    <source>
        <dbReference type="ARBA" id="ARBA00023002"/>
    </source>
</evidence>
<dbReference type="PANTHER" id="PTHR43105:SF14">
    <property type="entry name" value="FORMATE DEHYDROGENASE H"/>
    <property type="match status" value="1"/>
</dbReference>
<keyword evidence="5" id="KW-1185">Reference proteome</keyword>
<keyword evidence="2" id="KW-0484">Methanogenesis</keyword>
<dbReference type="EMBL" id="CP000742">
    <property type="protein sequence ID" value="ABR53981.1"/>
    <property type="molecule type" value="Genomic_DNA"/>
</dbReference>
<dbReference type="CDD" id="cd02761">
    <property type="entry name" value="MopB_FmdB-FwdB"/>
    <property type="match status" value="1"/>
</dbReference>
<dbReference type="STRING" id="406327.Mevan_0067"/>
<evidence type="ECO:0000259" key="3">
    <source>
        <dbReference type="Pfam" id="PF00384"/>
    </source>
</evidence>
<evidence type="ECO:0000313" key="4">
    <source>
        <dbReference type="EMBL" id="ABR53981.1"/>
    </source>
</evidence>
<dbReference type="eggNOG" id="arCOG01499">
    <property type="taxonomic scope" value="Archaea"/>
</dbReference>
<dbReference type="InterPro" id="IPR050123">
    <property type="entry name" value="Prok_molybdopt-oxidoreductase"/>
</dbReference>
<dbReference type="InterPro" id="IPR006656">
    <property type="entry name" value="Mopterin_OxRdtase"/>
</dbReference>
<dbReference type="RefSeq" id="WP_011971885.1">
    <property type="nucleotide sequence ID" value="NC_009634.1"/>
</dbReference>
<dbReference type="GO" id="GO:0003954">
    <property type="term" value="F:NADH dehydrogenase activity"/>
    <property type="evidence" value="ECO:0007669"/>
    <property type="project" value="TreeGrafter"/>
</dbReference>
<dbReference type="PANTHER" id="PTHR43105">
    <property type="entry name" value="RESPIRATORY NITRATE REDUCTASE"/>
    <property type="match status" value="1"/>
</dbReference>
<dbReference type="GeneID" id="5325360"/>
<dbReference type="GO" id="GO:0022904">
    <property type="term" value="P:respiratory electron transport chain"/>
    <property type="evidence" value="ECO:0007669"/>
    <property type="project" value="TreeGrafter"/>
</dbReference>
<keyword evidence="2" id="KW-0712">Selenocysteine</keyword>
<dbReference type="Gene3D" id="3.40.228.10">
    <property type="entry name" value="Dimethylsulfoxide Reductase, domain 2"/>
    <property type="match status" value="2"/>
</dbReference>